<dbReference type="Proteomes" id="UP001174909">
    <property type="component" value="Unassembled WGS sequence"/>
</dbReference>
<evidence type="ECO:0000256" key="2">
    <source>
        <dbReference type="SAM" id="SignalP"/>
    </source>
</evidence>
<evidence type="ECO:0000313" key="3">
    <source>
        <dbReference type="EMBL" id="CAI8042407.1"/>
    </source>
</evidence>
<sequence length="52" mass="5447">MSHACAIVDFSFCCSQLATAVAAPQTTETMSNDDPSLENSPRNEGGEDGNEP</sequence>
<protein>
    <submittedName>
        <fullName evidence="3">Uncharacterized protein</fullName>
    </submittedName>
</protein>
<accession>A0AA35T700</accession>
<proteinExistence type="predicted"/>
<reference evidence="3" key="1">
    <citation type="submission" date="2023-03" db="EMBL/GenBank/DDBJ databases">
        <authorList>
            <person name="Steffen K."/>
            <person name="Cardenas P."/>
        </authorList>
    </citation>
    <scope>NUCLEOTIDE SEQUENCE</scope>
</reference>
<evidence type="ECO:0000313" key="4">
    <source>
        <dbReference type="Proteomes" id="UP001174909"/>
    </source>
</evidence>
<organism evidence="3 4">
    <name type="scientific">Geodia barretti</name>
    <name type="common">Barrett's horny sponge</name>
    <dbReference type="NCBI Taxonomy" id="519541"/>
    <lineage>
        <taxon>Eukaryota</taxon>
        <taxon>Metazoa</taxon>
        <taxon>Porifera</taxon>
        <taxon>Demospongiae</taxon>
        <taxon>Heteroscleromorpha</taxon>
        <taxon>Tetractinellida</taxon>
        <taxon>Astrophorina</taxon>
        <taxon>Geodiidae</taxon>
        <taxon>Geodia</taxon>
    </lineage>
</organism>
<comment type="caution">
    <text evidence="3">The sequence shown here is derived from an EMBL/GenBank/DDBJ whole genome shotgun (WGS) entry which is preliminary data.</text>
</comment>
<dbReference type="AlphaFoldDB" id="A0AA35T700"/>
<name>A0AA35T700_GEOBA</name>
<evidence type="ECO:0000256" key="1">
    <source>
        <dbReference type="SAM" id="MobiDB-lite"/>
    </source>
</evidence>
<gene>
    <name evidence="3" type="ORF">GBAR_LOCUS23556</name>
</gene>
<feature type="signal peptide" evidence="2">
    <location>
        <begin position="1"/>
        <end position="20"/>
    </location>
</feature>
<feature type="non-terminal residue" evidence="3">
    <location>
        <position position="52"/>
    </location>
</feature>
<feature type="region of interest" description="Disordered" evidence="1">
    <location>
        <begin position="23"/>
        <end position="52"/>
    </location>
</feature>
<feature type="compositionally biased region" description="Polar residues" evidence="1">
    <location>
        <begin position="23"/>
        <end position="42"/>
    </location>
</feature>
<dbReference type="EMBL" id="CASHTH010003265">
    <property type="protein sequence ID" value="CAI8042407.1"/>
    <property type="molecule type" value="Genomic_DNA"/>
</dbReference>
<keyword evidence="2" id="KW-0732">Signal</keyword>
<feature type="chain" id="PRO_5041325303" evidence="2">
    <location>
        <begin position="21"/>
        <end position="52"/>
    </location>
</feature>
<keyword evidence="4" id="KW-1185">Reference proteome</keyword>